<dbReference type="GO" id="GO:0015627">
    <property type="term" value="C:type II protein secretion system complex"/>
    <property type="evidence" value="ECO:0007669"/>
    <property type="project" value="TreeGrafter"/>
</dbReference>
<keyword evidence="1" id="KW-1133">Transmembrane helix</keyword>
<keyword evidence="1" id="KW-0472">Membrane</keyword>
<evidence type="ECO:0000313" key="3">
    <source>
        <dbReference type="Proteomes" id="UP000516093"/>
    </source>
</evidence>
<feature type="transmembrane region" description="Helical" evidence="1">
    <location>
        <begin position="30"/>
        <end position="50"/>
    </location>
</feature>
<protein>
    <submittedName>
        <fullName evidence="2">Helix-hairpin-helix domain-containing protein</fullName>
    </submittedName>
</protein>
<gene>
    <name evidence="2" type="ORF">H9L05_11185</name>
</gene>
<dbReference type="GO" id="GO:0015628">
    <property type="term" value="P:protein secretion by the type II secretion system"/>
    <property type="evidence" value="ECO:0007669"/>
    <property type="project" value="TreeGrafter"/>
</dbReference>
<dbReference type="InterPro" id="IPR010994">
    <property type="entry name" value="RuvA_2-like"/>
</dbReference>
<sequence>MLKHQRPRKAPHLALRDAVRRYFGFSRRETSGFVVLLLLLVFWLVLPPLLQPALPHYDPTTDQQQLDALAADLAAARQPRTYASRYPRRKAPQPPVAQVALSPFDPNALSATDWEARGVPRYVAQRMVKYRDVIQGFKAKAQIRRTYGLPDSVYARFAPFMQLPDELPARATYAGTKSRYPERTSAFPASKFPRKPTHLAPFDLNAADTTQLMQIRGIGRGLSSRVVAYRARLGGFSREEQLGEIYNLPPDLVDSLRKYTFVAASFAPMPIDVNNATLAELKDHPYVGLRLGRVLVAYRQQHGPYQQATDLRKIRILDDATFEKLQPYLRF</sequence>
<evidence type="ECO:0000313" key="2">
    <source>
        <dbReference type="EMBL" id="QNP50756.1"/>
    </source>
</evidence>
<dbReference type="PANTHER" id="PTHR21180">
    <property type="entry name" value="ENDONUCLEASE/EXONUCLEASE/PHOSPHATASE FAMILY DOMAIN-CONTAINING PROTEIN 1"/>
    <property type="match status" value="1"/>
</dbReference>
<dbReference type="PANTHER" id="PTHR21180:SF32">
    <property type="entry name" value="ENDONUCLEASE_EXONUCLEASE_PHOSPHATASE FAMILY DOMAIN-CONTAINING PROTEIN 1"/>
    <property type="match status" value="1"/>
</dbReference>
<dbReference type="Gene3D" id="1.10.150.320">
    <property type="entry name" value="Photosystem II 12 kDa extrinsic protein"/>
    <property type="match status" value="1"/>
</dbReference>
<dbReference type="InterPro" id="IPR051675">
    <property type="entry name" value="Endo/Exo/Phosphatase_dom_1"/>
</dbReference>
<dbReference type="EMBL" id="CP060784">
    <property type="protein sequence ID" value="QNP50756.1"/>
    <property type="molecule type" value="Genomic_DNA"/>
</dbReference>
<reference evidence="2 3" key="1">
    <citation type="submission" date="2020-08" db="EMBL/GenBank/DDBJ databases">
        <title>Genome sequence of Hymenobacter qilianensis JCM 19763T.</title>
        <authorList>
            <person name="Hyun D.-W."/>
            <person name="Bae J.-W."/>
        </authorList>
    </citation>
    <scope>NUCLEOTIDE SEQUENCE [LARGE SCALE GENOMIC DNA]</scope>
    <source>
        <strain evidence="2 3">JCM 19763</strain>
    </source>
</reference>
<name>A0A7H0GR40_9BACT</name>
<keyword evidence="1" id="KW-0812">Transmembrane</keyword>
<dbReference type="Proteomes" id="UP000516093">
    <property type="component" value="Chromosome"/>
</dbReference>
<dbReference type="SUPFAM" id="SSF47781">
    <property type="entry name" value="RuvA domain 2-like"/>
    <property type="match status" value="3"/>
</dbReference>
<dbReference type="Gene3D" id="1.10.150.280">
    <property type="entry name" value="AF1531-like domain"/>
    <property type="match status" value="1"/>
</dbReference>
<dbReference type="KEGG" id="hqi:H9L05_11185"/>
<proteinExistence type="predicted"/>
<accession>A0A7H0GR40</accession>
<dbReference type="Pfam" id="PF12836">
    <property type="entry name" value="HHH_3"/>
    <property type="match status" value="2"/>
</dbReference>
<organism evidence="2 3">
    <name type="scientific">Hymenobacter qilianensis</name>
    <dbReference type="NCBI Taxonomy" id="1385715"/>
    <lineage>
        <taxon>Bacteria</taxon>
        <taxon>Pseudomonadati</taxon>
        <taxon>Bacteroidota</taxon>
        <taxon>Cytophagia</taxon>
        <taxon>Cytophagales</taxon>
        <taxon>Hymenobacteraceae</taxon>
        <taxon>Hymenobacter</taxon>
    </lineage>
</organism>
<dbReference type="RefSeq" id="WP_187731074.1">
    <property type="nucleotide sequence ID" value="NZ_BMFN01000001.1"/>
</dbReference>
<evidence type="ECO:0000256" key="1">
    <source>
        <dbReference type="SAM" id="Phobius"/>
    </source>
</evidence>
<dbReference type="AlphaFoldDB" id="A0A7H0GR40"/>
<keyword evidence="3" id="KW-1185">Reference proteome</keyword>